<gene>
    <name evidence="1" type="ORF">GXN76_04115</name>
</gene>
<evidence type="ECO:0000313" key="1">
    <source>
        <dbReference type="EMBL" id="QKG83739.1"/>
    </source>
</evidence>
<sequence length="57" mass="6644">MELHIETLDTEYILTGTKAQSVRQKIASGELFILIEEKENVKEYIPLRSILKIRIID</sequence>
<reference evidence="1 2" key="1">
    <citation type="submission" date="2020-01" db="EMBL/GenBank/DDBJ databases">
        <authorList>
            <person name="Gulvik C.A."/>
            <person name="Batra D.G."/>
        </authorList>
    </citation>
    <scope>NUCLEOTIDE SEQUENCE [LARGE SCALE GENOMIC DNA]</scope>
    <source>
        <strain evidence="1 2">W9323</strain>
    </source>
</reference>
<evidence type="ECO:0000313" key="2">
    <source>
        <dbReference type="Proteomes" id="UP000503088"/>
    </source>
</evidence>
<dbReference type="RefSeq" id="WP_173220762.1">
    <property type="nucleotide sequence ID" value="NZ_CP048104.1"/>
</dbReference>
<dbReference type="Proteomes" id="UP000503088">
    <property type="component" value="Chromosome"/>
</dbReference>
<dbReference type="EMBL" id="CP048104">
    <property type="protein sequence ID" value="QKG83739.1"/>
    <property type="molecule type" value="Genomic_DNA"/>
</dbReference>
<organism evidence="1 2">
    <name type="scientific">Kroppenstedtia pulmonis</name>
    <dbReference type="NCBI Taxonomy" id="1380685"/>
    <lineage>
        <taxon>Bacteria</taxon>
        <taxon>Bacillati</taxon>
        <taxon>Bacillota</taxon>
        <taxon>Bacilli</taxon>
        <taxon>Bacillales</taxon>
        <taxon>Thermoactinomycetaceae</taxon>
        <taxon>Kroppenstedtia</taxon>
    </lineage>
</organism>
<proteinExistence type="predicted"/>
<name>A0A7D3XI48_9BACL</name>
<protein>
    <submittedName>
        <fullName evidence="1">Uncharacterized protein</fullName>
    </submittedName>
</protein>
<dbReference type="AlphaFoldDB" id="A0A7D3XI48"/>
<dbReference type="KEGG" id="kpul:GXN76_04115"/>
<accession>A0A7D3XI48</accession>
<keyword evidence="2" id="KW-1185">Reference proteome</keyword>